<dbReference type="AlphaFoldDB" id="R7S8K1"/>
<feature type="region of interest" description="Disordered" evidence="1">
    <location>
        <begin position="83"/>
        <end position="118"/>
    </location>
</feature>
<keyword evidence="4" id="KW-1185">Reference proteome</keyword>
<evidence type="ECO:0000313" key="4">
    <source>
        <dbReference type="Proteomes" id="UP000054317"/>
    </source>
</evidence>
<dbReference type="OMA" id="HANPTFT"/>
<keyword evidence="2" id="KW-1133">Transmembrane helix</keyword>
<organism evidence="3 4">
    <name type="scientific">Trametes versicolor (strain FP-101664)</name>
    <name type="common">White-rot fungus</name>
    <name type="synonym">Coriolus versicolor</name>
    <dbReference type="NCBI Taxonomy" id="717944"/>
    <lineage>
        <taxon>Eukaryota</taxon>
        <taxon>Fungi</taxon>
        <taxon>Dikarya</taxon>
        <taxon>Basidiomycota</taxon>
        <taxon>Agaricomycotina</taxon>
        <taxon>Agaricomycetes</taxon>
        <taxon>Polyporales</taxon>
        <taxon>Polyporaceae</taxon>
        <taxon>Trametes</taxon>
    </lineage>
</organism>
<dbReference type="RefSeq" id="XP_008045119.1">
    <property type="nucleotide sequence ID" value="XM_008046928.1"/>
</dbReference>
<keyword evidence="2" id="KW-0812">Transmembrane</keyword>
<protein>
    <submittedName>
        <fullName evidence="3">Uncharacterized protein</fullName>
    </submittedName>
</protein>
<gene>
    <name evidence="3" type="ORF">TRAVEDRAFT_53997</name>
</gene>
<evidence type="ECO:0000256" key="1">
    <source>
        <dbReference type="SAM" id="MobiDB-lite"/>
    </source>
</evidence>
<dbReference type="GeneID" id="19417283"/>
<feature type="compositionally biased region" description="Low complexity" evidence="1">
    <location>
        <begin position="178"/>
        <end position="187"/>
    </location>
</feature>
<dbReference type="EMBL" id="JH711797">
    <property type="protein sequence ID" value="EIW52015.1"/>
    <property type="molecule type" value="Genomic_DNA"/>
</dbReference>
<feature type="compositionally biased region" description="Polar residues" evidence="1">
    <location>
        <begin position="188"/>
        <end position="205"/>
    </location>
</feature>
<evidence type="ECO:0000313" key="3">
    <source>
        <dbReference type="EMBL" id="EIW52015.1"/>
    </source>
</evidence>
<keyword evidence="2" id="KW-0472">Membrane</keyword>
<feature type="compositionally biased region" description="Polar residues" evidence="1">
    <location>
        <begin position="49"/>
        <end position="63"/>
    </location>
</feature>
<reference evidence="4" key="1">
    <citation type="journal article" date="2012" name="Science">
        <title>The Paleozoic origin of enzymatic lignin decomposition reconstructed from 31 fungal genomes.</title>
        <authorList>
            <person name="Floudas D."/>
            <person name="Binder M."/>
            <person name="Riley R."/>
            <person name="Barry K."/>
            <person name="Blanchette R.A."/>
            <person name="Henrissat B."/>
            <person name="Martinez A.T."/>
            <person name="Otillar R."/>
            <person name="Spatafora J.W."/>
            <person name="Yadav J.S."/>
            <person name="Aerts A."/>
            <person name="Benoit I."/>
            <person name="Boyd A."/>
            <person name="Carlson A."/>
            <person name="Copeland A."/>
            <person name="Coutinho P.M."/>
            <person name="de Vries R.P."/>
            <person name="Ferreira P."/>
            <person name="Findley K."/>
            <person name="Foster B."/>
            <person name="Gaskell J."/>
            <person name="Glotzer D."/>
            <person name="Gorecki P."/>
            <person name="Heitman J."/>
            <person name="Hesse C."/>
            <person name="Hori C."/>
            <person name="Igarashi K."/>
            <person name="Jurgens J.A."/>
            <person name="Kallen N."/>
            <person name="Kersten P."/>
            <person name="Kohler A."/>
            <person name="Kuees U."/>
            <person name="Kumar T.K.A."/>
            <person name="Kuo A."/>
            <person name="LaButti K."/>
            <person name="Larrondo L.F."/>
            <person name="Lindquist E."/>
            <person name="Ling A."/>
            <person name="Lombard V."/>
            <person name="Lucas S."/>
            <person name="Lundell T."/>
            <person name="Martin R."/>
            <person name="McLaughlin D.J."/>
            <person name="Morgenstern I."/>
            <person name="Morin E."/>
            <person name="Murat C."/>
            <person name="Nagy L.G."/>
            <person name="Nolan M."/>
            <person name="Ohm R.A."/>
            <person name="Patyshakuliyeva A."/>
            <person name="Rokas A."/>
            <person name="Ruiz-Duenas F.J."/>
            <person name="Sabat G."/>
            <person name="Salamov A."/>
            <person name="Samejima M."/>
            <person name="Schmutz J."/>
            <person name="Slot J.C."/>
            <person name="St John F."/>
            <person name="Stenlid J."/>
            <person name="Sun H."/>
            <person name="Sun S."/>
            <person name="Syed K."/>
            <person name="Tsang A."/>
            <person name="Wiebenga A."/>
            <person name="Young D."/>
            <person name="Pisabarro A."/>
            <person name="Eastwood D.C."/>
            <person name="Martin F."/>
            <person name="Cullen D."/>
            <person name="Grigoriev I.V."/>
            <person name="Hibbett D.S."/>
        </authorList>
    </citation>
    <scope>NUCLEOTIDE SEQUENCE [LARGE SCALE GENOMIC DNA]</scope>
    <source>
        <strain evidence="4">FP-101664</strain>
    </source>
</reference>
<dbReference type="Proteomes" id="UP000054317">
    <property type="component" value="Unassembled WGS sequence"/>
</dbReference>
<accession>R7S8K1</accession>
<sequence>MPSPSISSTSSTSSTSSQSSSDTLRPFSTTSESSTPKPSPQTPPDTDGDTSVSTQTQPMSLTITGDGISLSIISTTTHANPTFTRTASIAPRPTFTPKELSGDPSFTFRPDPVVPSTTVTSSILSTTSSTSSQTLLTTSYPTPIAISARPESSFLEPRPGSSSAHTFPPLPFRISSSSDFPSISTASEGTSSGRESTFPTTTQDLGASPPSPSSATVASHTPGQSRSLSPRAIAAISLSAVAAVGLCAALCYVFRLRRRKREAAAPPGENYSTYGESIIGLRVSSDTASTSSDAQYASASSTLDIRASSGTYNFPLPPNYDHRHGPNMSQSASSLTVLIPSRDAKSPNRNSTLSQDSIPLPSSTYLDHNVEEPVDWVDVWNLPRASSELMRHADLSETSLSAHHDPGIGSAM</sequence>
<feature type="region of interest" description="Disordered" evidence="1">
    <location>
        <begin position="1"/>
        <end position="63"/>
    </location>
</feature>
<dbReference type="OrthoDB" id="2757997at2759"/>
<evidence type="ECO:0000256" key="2">
    <source>
        <dbReference type="SAM" id="Phobius"/>
    </source>
</evidence>
<feature type="region of interest" description="Disordered" evidence="1">
    <location>
        <begin position="178"/>
        <end position="226"/>
    </location>
</feature>
<feature type="compositionally biased region" description="Low complexity" evidence="1">
    <location>
        <begin position="1"/>
        <end position="36"/>
    </location>
</feature>
<feature type="transmembrane region" description="Helical" evidence="2">
    <location>
        <begin position="232"/>
        <end position="254"/>
    </location>
</feature>
<name>R7S8K1_TRAVS</name>
<dbReference type="KEGG" id="tvs:TRAVEDRAFT_53997"/>
<proteinExistence type="predicted"/>